<gene>
    <name evidence="2" type="ORF">WBAD_0501</name>
</gene>
<protein>
    <recommendedName>
        <fullName evidence="3">Cell division protein ZapA</fullName>
    </recommendedName>
</protein>
<dbReference type="Gene3D" id="3.30.160.880">
    <property type="entry name" value="Cell division protein ZapA protomer, N-terminal domain"/>
    <property type="match status" value="1"/>
</dbReference>
<dbReference type="InterPro" id="IPR042233">
    <property type="entry name" value="Cell_div_ZapA_N"/>
</dbReference>
<dbReference type="Pfam" id="PF05164">
    <property type="entry name" value="ZapA"/>
    <property type="match status" value="1"/>
</dbReference>
<accession>A0A3B0JEE8</accession>
<name>A0A3B0JEE8_9RICK</name>
<dbReference type="SUPFAM" id="SSF102829">
    <property type="entry name" value="Cell division protein ZapA-like"/>
    <property type="match status" value="1"/>
</dbReference>
<sequence>MQVVEIVIHNNTYKISCESKKKDHLLQLANSFNKLVSSISQRTGGKGSDALNFLLAALTLEDKILELTKRLDEINQECKKYREEKRVEYAEVLDRVNKIIGCISD</sequence>
<evidence type="ECO:0008006" key="3">
    <source>
        <dbReference type="Google" id="ProtNLM"/>
    </source>
</evidence>
<reference evidence="2" key="1">
    <citation type="submission" date="2018-04" db="EMBL/GenBank/DDBJ databases">
        <authorList>
            <person name="Go L.Y."/>
            <person name="Mitchell J.A."/>
        </authorList>
    </citation>
    <scope>NUCLEOTIDE SEQUENCE</scope>
    <source>
        <strain evidence="2">WBAD</strain>
    </source>
</reference>
<keyword evidence="1" id="KW-0175">Coiled coil</keyword>
<organism evidence="2">
    <name type="scientific">Wolbachia endosymbiont of Aleurodicus dispersus</name>
    <dbReference type="NCBI Taxonomy" id="1288877"/>
    <lineage>
        <taxon>Bacteria</taxon>
        <taxon>Pseudomonadati</taxon>
        <taxon>Pseudomonadota</taxon>
        <taxon>Alphaproteobacteria</taxon>
        <taxon>Rickettsiales</taxon>
        <taxon>Anaplasmataceae</taxon>
        <taxon>Wolbachieae</taxon>
        <taxon>Wolbachia</taxon>
    </lineage>
</organism>
<proteinExistence type="predicted"/>
<dbReference type="InterPro" id="IPR036192">
    <property type="entry name" value="Cell_div_ZapA-like_sf"/>
</dbReference>
<evidence type="ECO:0000256" key="1">
    <source>
        <dbReference type="SAM" id="Coils"/>
    </source>
</evidence>
<dbReference type="EMBL" id="OUNE01000090">
    <property type="protein sequence ID" value="SPP33024.1"/>
    <property type="molecule type" value="Genomic_DNA"/>
</dbReference>
<dbReference type="InterPro" id="IPR007838">
    <property type="entry name" value="Cell_div_ZapA-like"/>
</dbReference>
<feature type="coiled-coil region" evidence="1">
    <location>
        <begin position="57"/>
        <end position="91"/>
    </location>
</feature>
<evidence type="ECO:0000313" key="2">
    <source>
        <dbReference type="EMBL" id="SPP33024.1"/>
    </source>
</evidence>
<dbReference type="AlphaFoldDB" id="A0A3B0JEE8"/>